<feature type="domain" description="HTH tetR-type" evidence="5">
    <location>
        <begin position="33"/>
        <end position="93"/>
    </location>
</feature>
<dbReference type="InterPro" id="IPR004111">
    <property type="entry name" value="Repressor_TetR_C"/>
</dbReference>
<evidence type="ECO:0000256" key="2">
    <source>
        <dbReference type="ARBA" id="ARBA00023125"/>
    </source>
</evidence>
<dbReference type="RefSeq" id="WP_345713467.1">
    <property type="nucleotide sequence ID" value="NZ_BAABIL010000513.1"/>
</dbReference>
<sequence>MSPDRSSAGDPARTVALLWRDPAAVPRRGPRRALDLDAVVAAAVALADAEGLEAVTMRRVADRLGVAPMSLYTYVPGKGELLDLMLDAVRAAMPRADTAGLPWQERVAAVAAENLALYADHPWAATVSTLRPPLGPGAIARYEHELAAFDGCGLGDVEVDDCLTALLTFVRACARDAAAAAEAVRDSGVDDAGWWAAAGPVLARHLDPGAFPRATRIGAAAGAAHGSAHDPVHAHRFGLARLLDGFAALVEARGRS</sequence>
<dbReference type="InterPro" id="IPR009057">
    <property type="entry name" value="Homeodomain-like_sf"/>
</dbReference>
<gene>
    <name evidence="6" type="ORF">GCM10023225_29700</name>
</gene>
<feature type="DNA-binding region" description="H-T-H motif" evidence="4">
    <location>
        <begin position="56"/>
        <end position="75"/>
    </location>
</feature>
<dbReference type="Proteomes" id="UP001501195">
    <property type="component" value="Unassembled WGS sequence"/>
</dbReference>
<dbReference type="PROSITE" id="PS50977">
    <property type="entry name" value="HTH_TETR_2"/>
    <property type="match status" value="1"/>
</dbReference>
<dbReference type="InterPro" id="IPR001647">
    <property type="entry name" value="HTH_TetR"/>
</dbReference>
<dbReference type="SUPFAM" id="SSF48498">
    <property type="entry name" value="Tetracyclin repressor-like, C-terminal domain"/>
    <property type="match status" value="1"/>
</dbReference>
<dbReference type="Pfam" id="PF02909">
    <property type="entry name" value="TetR_C_1"/>
    <property type="match status" value="1"/>
</dbReference>
<accession>A0ABP9I7Y9</accession>
<evidence type="ECO:0000256" key="1">
    <source>
        <dbReference type="ARBA" id="ARBA00023015"/>
    </source>
</evidence>
<evidence type="ECO:0000256" key="3">
    <source>
        <dbReference type="ARBA" id="ARBA00023163"/>
    </source>
</evidence>
<protein>
    <submittedName>
        <fullName evidence="6">TetR/AcrR family transcriptional regulator</fullName>
    </submittedName>
</protein>
<dbReference type="InterPro" id="IPR050109">
    <property type="entry name" value="HTH-type_TetR-like_transc_reg"/>
</dbReference>
<dbReference type="Gene3D" id="1.10.357.10">
    <property type="entry name" value="Tetracycline Repressor, domain 2"/>
    <property type="match status" value="1"/>
</dbReference>
<evidence type="ECO:0000313" key="7">
    <source>
        <dbReference type="Proteomes" id="UP001501195"/>
    </source>
</evidence>
<keyword evidence="3" id="KW-0804">Transcription</keyword>
<organism evidence="6 7">
    <name type="scientific">Kineococcus glutinatus</name>
    <dbReference type="NCBI Taxonomy" id="1070872"/>
    <lineage>
        <taxon>Bacteria</taxon>
        <taxon>Bacillati</taxon>
        <taxon>Actinomycetota</taxon>
        <taxon>Actinomycetes</taxon>
        <taxon>Kineosporiales</taxon>
        <taxon>Kineosporiaceae</taxon>
        <taxon>Kineococcus</taxon>
    </lineage>
</organism>
<evidence type="ECO:0000256" key="4">
    <source>
        <dbReference type="PROSITE-ProRule" id="PRU00335"/>
    </source>
</evidence>
<evidence type="ECO:0000259" key="5">
    <source>
        <dbReference type="PROSITE" id="PS50977"/>
    </source>
</evidence>
<dbReference type="PANTHER" id="PTHR30055:SF151">
    <property type="entry name" value="TRANSCRIPTIONAL REGULATORY PROTEIN"/>
    <property type="match status" value="1"/>
</dbReference>
<keyword evidence="2 4" id="KW-0238">DNA-binding</keyword>
<name>A0ABP9I7Y9_9ACTN</name>
<dbReference type="PANTHER" id="PTHR30055">
    <property type="entry name" value="HTH-TYPE TRANSCRIPTIONAL REGULATOR RUTR"/>
    <property type="match status" value="1"/>
</dbReference>
<dbReference type="SUPFAM" id="SSF46689">
    <property type="entry name" value="Homeodomain-like"/>
    <property type="match status" value="1"/>
</dbReference>
<keyword evidence="7" id="KW-1185">Reference proteome</keyword>
<dbReference type="EMBL" id="BAABIL010000513">
    <property type="protein sequence ID" value="GAA4990875.1"/>
    <property type="molecule type" value="Genomic_DNA"/>
</dbReference>
<reference evidence="7" key="1">
    <citation type="journal article" date="2019" name="Int. J. Syst. Evol. Microbiol.">
        <title>The Global Catalogue of Microorganisms (GCM) 10K type strain sequencing project: providing services to taxonomists for standard genome sequencing and annotation.</title>
        <authorList>
            <consortium name="The Broad Institute Genomics Platform"/>
            <consortium name="The Broad Institute Genome Sequencing Center for Infectious Disease"/>
            <person name="Wu L."/>
            <person name="Ma J."/>
        </authorList>
    </citation>
    <scope>NUCLEOTIDE SEQUENCE [LARGE SCALE GENOMIC DNA]</scope>
    <source>
        <strain evidence="7">JCM 18126</strain>
    </source>
</reference>
<dbReference type="InterPro" id="IPR036271">
    <property type="entry name" value="Tet_transcr_reg_TetR-rel_C_sf"/>
</dbReference>
<proteinExistence type="predicted"/>
<comment type="caution">
    <text evidence="6">The sequence shown here is derived from an EMBL/GenBank/DDBJ whole genome shotgun (WGS) entry which is preliminary data.</text>
</comment>
<dbReference type="Pfam" id="PF00440">
    <property type="entry name" value="TetR_N"/>
    <property type="match status" value="1"/>
</dbReference>
<dbReference type="Gene3D" id="1.10.10.60">
    <property type="entry name" value="Homeodomain-like"/>
    <property type="match status" value="1"/>
</dbReference>
<evidence type="ECO:0000313" key="6">
    <source>
        <dbReference type="EMBL" id="GAA4990875.1"/>
    </source>
</evidence>
<keyword evidence="1" id="KW-0805">Transcription regulation</keyword>